<evidence type="ECO:0000313" key="3">
    <source>
        <dbReference type="Proteomes" id="UP001501411"/>
    </source>
</evidence>
<dbReference type="InterPro" id="IPR041698">
    <property type="entry name" value="Methyltransf_25"/>
</dbReference>
<comment type="caution">
    <text evidence="2">The sequence shown here is derived from an EMBL/GenBank/DDBJ whole genome shotgun (WGS) entry which is preliminary data.</text>
</comment>
<dbReference type="Proteomes" id="UP001501411">
    <property type="component" value="Unassembled WGS sequence"/>
</dbReference>
<protein>
    <recommendedName>
        <fullName evidence="1">Methyltransferase domain-containing protein</fullName>
    </recommendedName>
</protein>
<evidence type="ECO:0000313" key="2">
    <source>
        <dbReference type="EMBL" id="GAA4794192.1"/>
    </source>
</evidence>
<keyword evidence="3" id="KW-1185">Reference proteome</keyword>
<feature type="domain" description="Methyltransferase" evidence="1">
    <location>
        <begin position="45"/>
        <end position="140"/>
    </location>
</feature>
<organism evidence="2 3">
    <name type="scientific">Olivibacter ginsenosidimutans</name>
    <dbReference type="NCBI Taxonomy" id="1176537"/>
    <lineage>
        <taxon>Bacteria</taxon>
        <taxon>Pseudomonadati</taxon>
        <taxon>Bacteroidota</taxon>
        <taxon>Sphingobacteriia</taxon>
        <taxon>Sphingobacteriales</taxon>
        <taxon>Sphingobacteriaceae</taxon>
        <taxon>Olivibacter</taxon>
    </lineage>
</organism>
<name>A0ABP9BE50_9SPHI</name>
<dbReference type="InterPro" id="IPR030373">
    <property type="entry name" value="PABS_CS"/>
</dbReference>
<dbReference type="PROSITE" id="PS01330">
    <property type="entry name" value="PABS_1"/>
    <property type="match status" value="1"/>
</dbReference>
<dbReference type="SUPFAM" id="SSF53335">
    <property type="entry name" value="S-adenosyl-L-methionine-dependent methyltransferases"/>
    <property type="match status" value="1"/>
</dbReference>
<dbReference type="Pfam" id="PF13649">
    <property type="entry name" value="Methyltransf_25"/>
    <property type="match status" value="1"/>
</dbReference>
<dbReference type="CDD" id="cd02440">
    <property type="entry name" value="AdoMet_MTases"/>
    <property type="match status" value="1"/>
</dbReference>
<sequence length="227" mass="26109">MNMRIQNNYDAIAEVYDFLSRLVFGKAQVKVQIDLISHIAPKSTILIVGGGSGWILEELAKRYADGLTITYLELSQRMLNLSKKRKYGKNSVYFKHGAIEDDTEPSQFDVIITPFLFDNFAEARTTLVFDKLTAKLRTSGLWLFADFVVDNRDAYWKRIMLKLMYRFFGWLCTVEAKHLIDVRSYFGREKYTLLTTYRYYAGFIQGKVYVKATTAIPLSNCLPVGGV</sequence>
<accession>A0ABP9BE50</accession>
<reference evidence="3" key="1">
    <citation type="journal article" date="2019" name="Int. J. Syst. Evol. Microbiol.">
        <title>The Global Catalogue of Microorganisms (GCM) 10K type strain sequencing project: providing services to taxonomists for standard genome sequencing and annotation.</title>
        <authorList>
            <consortium name="The Broad Institute Genomics Platform"/>
            <consortium name="The Broad Institute Genome Sequencing Center for Infectious Disease"/>
            <person name="Wu L."/>
            <person name="Ma J."/>
        </authorList>
    </citation>
    <scope>NUCLEOTIDE SEQUENCE [LARGE SCALE GENOMIC DNA]</scope>
    <source>
        <strain evidence="3">JCM 18200</strain>
    </source>
</reference>
<dbReference type="EMBL" id="BAABIQ010000035">
    <property type="protein sequence ID" value="GAA4794192.1"/>
    <property type="molecule type" value="Genomic_DNA"/>
</dbReference>
<dbReference type="InterPro" id="IPR029063">
    <property type="entry name" value="SAM-dependent_MTases_sf"/>
</dbReference>
<dbReference type="Gene3D" id="3.40.50.150">
    <property type="entry name" value="Vaccinia Virus protein VP39"/>
    <property type="match status" value="1"/>
</dbReference>
<gene>
    <name evidence="2" type="ORF">GCM10023231_23190</name>
</gene>
<evidence type="ECO:0000259" key="1">
    <source>
        <dbReference type="Pfam" id="PF13649"/>
    </source>
</evidence>
<proteinExistence type="predicted"/>